<dbReference type="EMBL" id="KU041720">
    <property type="protein sequence ID" value="AMY95343.1"/>
    <property type="molecule type" value="mRNA"/>
</dbReference>
<evidence type="ECO:0000256" key="3">
    <source>
        <dbReference type="ARBA" id="ARBA00022833"/>
    </source>
</evidence>
<dbReference type="PANTHER" id="PTHR31251">
    <property type="entry name" value="SQUAMOSA PROMOTER-BINDING-LIKE PROTEIN 4"/>
    <property type="match status" value="1"/>
</dbReference>
<feature type="region of interest" description="Disordered" evidence="7">
    <location>
        <begin position="1"/>
        <end position="64"/>
    </location>
</feature>
<dbReference type="GO" id="GO:0003677">
    <property type="term" value="F:DNA binding"/>
    <property type="evidence" value="ECO:0007669"/>
    <property type="project" value="UniProtKB-UniRule"/>
</dbReference>
<feature type="binding site" evidence="5">
    <location>
        <position position="121"/>
    </location>
    <ligand>
        <name>Zn(2+)</name>
        <dbReference type="ChEBI" id="CHEBI:29105"/>
        <label>2</label>
    </ligand>
</feature>
<sequence>MGTRRVNEKRSLKQMAEDEEEETDEETELGFEHDDDDDDDKKKRGKKRGSNSSGGSTAPPCQVDHCTADMTAAKVYYRRHKVCDFYAKAPVVPLGGIYQRFCQQCSRFHELAEFDETKRCCRRRKAGHNERRRKSTNDYPGENSNY</sequence>
<dbReference type="GO" id="GO:0009908">
    <property type="term" value="P:flower development"/>
    <property type="evidence" value="ECO:0007669"/>
    <property type="project" value="InterPro"/>
</dbReference>
<evidence type="ECO:0000256" key="6">
    <source>
        <dbReference type="PROSITE-ProRule" id="PRU00470"/>
    </source>
</evidence>
<feature type="binding site" evidence="5">
    <location>
        <position position="109"/>
    </location>
    <ligand>
        <name>Zn(2+)</name>
        <dbReference type="ChEBI" id="CHEBI:29105"/>
        <label>2</label>
    </ligand>
</feature>
<keyword evidence="4" id="KW-0805">Transcription regulation</keyword>
<dbReference type="InterPro" id="IPR004333">
    <property type="entry name" value="SBP_dom"/>
</dbReference>
<feature type="binding site" evidence="5">
    <location>
        <position position="83"/>
    </location>
    <ligand>
        <name>Zn(2+)</name>
        <dbReference type="ChEBI" id="CHEBI:29105"/>
        <label>1</label>
    </ligand>
</feature>
<comment type="subcellular location">
    <subcellularLocation>
        <location evidence="4">Nucleus</location>
    </subcellularLocation>
</comment>
<evidence type="ECO:0000313" key="9">
    <source>
        <dbReference type="EMBL" id="AMY95343.1"/>
    </source>
</evidence>
<keyword evidence="4" id="KW-0804">Transcription</keyword>
<dbReference type="GO" id="GO:0003700">
    <property type="term" value="F:DNA-binding transcription factor activity"/>
    <property type="evidence" value="ECO:0007669"/>
    <property type="project" value="InterPro"/>
</dbReference>
<feature type="domain" description="SBP-type" evidence="8">
    <location>
        <begin position="58"/>
        <end position="135"/>
    </location>
</feature>
<dbReference type="InterPro" id="IPR017238">
    <property type="entry name" value="SBP_fam"/>
</dbReference>
<dbReference type="InterPro" id="IPR044817">
    <property type="entry name" value="SBP-like"/>
</dbReference>
<dbReference type="AlphaFoldDB" id="A0A159ZKU9"/>
<evidence type="ECO:0000259" key="8">
    <source>
        <dbReference type="PROSITE" id="PS51141"/>
    </source>
</evidence>
<keyword evidence="1 5" id="KW-0479">Metal-binding</keyword>
<protein>
    <recommendedName>
        <fullName evidence="4">Squamosa promoter-binding-like protein</fullName>
    </recommendedName>
</protein>
<proteinExistence type="evidence at transcript level"/>
<feature type="region of interest" description="Disordered" evidence="7">
    <location>
        <begin position="125"/>
        <end position="146"/>
    </location>
</feature>
<dbReference type="SUPFAM" id="SSF103612">
    <property type="entry name" value="SBT domain"/>
    <property type="match status" value="1"/>
</dbReference>
<dbReference type="PROSITE" id="PS51141">
    <property type="entry name" value="ZF_SBP"/>
    <property type="match status" value="1"/>
</dbReference>
<feature type="binding site" evidence="5">
    <location>
        <position position="61"/>
    </location>
    <ligand>
        <name>Zn(2+)</name>
        <dbReference type="ChEBI" id="CHEBI:29105"/>
        <label>1</label>
    </ligand>
</feature>
<dbReference type="GO" id="GO:0005634">
    <property type="term" value="C:nucleus"/>
    <property type="evidence" value="ECO:0007669"/>
    <property type="project" value="UniProtKB-SubCell"/>
</dbReference>
<organism evidence="9">
    <name type="scientific">Cistus creticus</name>
    <dbReference type="NCBI Taxonomy" id="191224"/>
    <lineage>
        <taxon>Eukaryota</taxon>
        <taxon>Viridiplantae</taxon>
        <taxon>Streptophyta</taxon>
        <taxon>Embryophyta</taxon>
        <taxon>Tracheophyta</taxon>
        <taxon>Spermatophyta</taxon>
        <taxon>Magnoliopsida</taxon>
        <taxon>eudicotyledons</taxon>
        <taxon>Gunneridae</taxon>
        <taxon>Pentapetalae</taxon>
        <taxon>rosids</taxon>
        <taxon>malvids</taxon>
        <taxon>Malvales</taxon>
        <taxon>Cistaceae</taxon>
        <taxon>Cistus</taxon>
    </lineage>
</organism>
<feature type="binding site" evidence="5">
    <location>
        <position position="66"/>
    </location>
    <ligand>
        <name>Zn(2+)</name>
        <dbReference type="ChEBI" id="CHEBI:29105"/>
        <label>1</label>
    </ligand>
</feature>
<keyword evidence="4" id="KW-0539">Nucleus</keyword>
<dbReference type="Gene3D" id="4.10.1100.10">
    <property type="entry name" value="Transcription factor, SBP-box domain"/>
    <property type="match status" value="1"/>
</dbReference>
<keyword evidence="2 6" id="KW-0863">Zinc-finger</keyword>
<name>A0A159ZKU9_9ROSI</name>
<feature type="compositionally biased region" description="Basic residues" evidence="7">
    <location>
        <begin position="125"/>
        <end position="134"/>
    </location>
</feature>
<feature type="compositionally biased region" description="Acidic residues" evidence="7">
    <location>
        <begin position="17"/>
        <end position="39"/>
    </location>
</feature>
<evidence type="ECO:0000256" key="5">
    <source>
        <dbReference type="PIRSR" id="PIRSR037575-1"/>
    </source>
</evidence>
<keyword evidence="4" id="KW-0238">DNA-binding</keyword>
<evidence type="ECO:0000256" key="7">
    <source>
        <dbReference type="SAM" id="MobiDB-lite"/>
    </source>
</evidence>
<dbReference type="PANTHER" id="PTHR31251:SF197">
    <property type="entry name" value="SQUAMOSA PROMOTER-BINDING-LIKE PROTEIN 16"/>
    <property type="match status" value="1"/>
</dbReference>
<comment type="cofactor">
    <cofactor evidence="5">
        <name>Zn(2+)</name>
        <dbReference type="ChEBI" id="CHEBI:29105"/>
    </cofactor>
    <text evidence="5">Binds 2 Zn(2+) ions per subunit.</text>
</comment>
<dbReference type="GO" id="GO:0008270">
    <property type="term" value="F:zinc ion binding"/>
    <property type="evidence" value="ECO:0007669"/>
    <property type="project" value="UniProtKB-KW"/>
</dbReference>
<dbReference type="Pfam" id="PF03110">
    <property type="entry name" value="SBP"/>
    <property type="match status" value="1"/>
</dbReference>
<feature type="compositionally biased region" description="Basic and acidic residues" evidence="7">
    <location>
        <begin position="1"/>
        <end position="11"/>
    </location>
</feature>
<evidence type="ECO:0000256" key="1">
    <source>
        <dbReference type="ARBA" id="ARBA00022723"/>
    </source>
</evidence>
<accession>A0A159ZKU9</accession>
<evidence type="ECO:0000256" key="4">
    <source>
        <dbReference type="PIRNR" id="PIRNR037575"/>
    </source>
</evidence>
<feature type="binding site" evidence="5">
    <location>
        <position position="105"/>
    </location>
    <ligand>
        <name>Zn(2+)</name>
        <dbReference type="ChEBI" id="CHEBI:29105"/>
        <label>2</label>
    </ligand>
</feature>
<dbReference type="InterPro" id="IPR036893">
    <property type="entry name" value="SBP_sf"/>
</dbReference>
<feature type="binding site" evidence="5">
    <location>
        <position position="102"/>
    </location>
    <ligand>
        <name>Zn(2+)</name>
        <dbReference type="ChEBI" id="CHEBI:29105"/>
        <label>2</label>
    </ligand>
</feature>
<evidence type="ECO:0000256" key="2">
    <source>
        <dbReference type="ARBA" id="ARBA00022771"/>
    </source>
</evidence>
<keyword evidence="3 5" id="KW-0862">Zinc</keyword>
<dbReference type="PIRSF" id="PIRSF037575">
    <property type="entry name" value="SBP"/>
    <property type="match status" value="1"/>
</dbReference>
<reference evidence="9" key="1">
    <citation type="submission" date="2015-11" db="EMBL/GenBank/DDBJ databases">
        <title>Isolation and characterization of Cistus creticus squamosa promoter binding protein using two-hybrid screens.</title>
        <authorList>
            <person name="Ioannidi E."/>
            <person name="Makris A.M."/>
            <person name="Kanellis A.K."/>
        </authorList>
    </citation>
    <scope>NUCLEOTIDE SEQUENCE</scope>
</reference>